<proteinExistence type="predicted"/>
<sequence length="67" mass="7528">MLEHIRWLIPLFEGVGRSPAIVVNSQLVWTGKGFGSSTLFPFIHLSGNISISEQLNPKRENASFRVF</sequence>
<accession>A0A8J7DV43</accession>
<reference evidence="1" key="1">
    <citation type="submission" date="2020-10" db="EMBL/GenBank/DDBJ databases">
        <authorList>
            <person name="Castelo-Branco R."/>
            <person name="Eusebio N."/>
            <person name="Adriana R."/>
            <person name="Vieira A."/>
            <person name="Brugerolle De Fraissinette N."/>
            <person name="Rezende De Castro R."/>
            <person name="Schneider M.P."/>
            <person name="Vasconcelos V."/>
            <person name="Leao P.N."/>
        </authorList>
    </citation>
    <scope>NUCLEOTIDE SEQUENCE</scope>
    <source>
        <strain evidence="1">LEGE 07157</strain>
    </source>
</reference>
<keyword evidence="2" id="KW-1185">Reference proteome</keyword>
<dbReference type="AlphaFoldDB" id="A0A8J7DV43"/>
<comment type="caution">
    <text evidence="1">The sequence shown here is derived from an EMBL/GenBank/DDBJ whole genome shotgun (WGS) entry which is preliminary data.</text>
</comment>
<dbReference type="RefSeq" id="WP_194028627.1">
    <property type="nucleotide sequence ID" value="NZ_JADEWZ010000007.1"/>
</dbReference>
<gene>
    <name evidence="1" type="ORF">IQ249_06450</name>
</gene>
<evidence type="ECO:0000313" key="1">
    <source>
        <dbReference type="EMBL" id="MBE9115536.1"/>
    </source>
</evidence>
<organism evidence="1 2">
    <name type="scientific">Lusitaniella coriacea LEGE 07157</name>
    <dbReference type="NCBI Taxonomy" id="945747"/>
    <lineage>
        <taxon>Bacteria</taxon>
        <taxon>Bacillati</taxon>
        <taxon>Cyanobacteriota</taxon>
        <taxon>Cyanophyceae</taxon>
        <taxon>Spirulinales</taxon>
        <taxon>Lusitaniellaceae</taxon>
        <taxon>Lusitaniella</taxon>
    </lineage>
</organism>
<dbReference type="EMBL" id="JADEWZ010000007">
    <property type="protein sequence ID" value="MBE9115536.1"/>
    <property type="molecule type" value="Genomic_DNA"/>
</dbReference>
<evidence type="ECO:0000313" key="2">
    <source>
        <dbReference type="Proteomes" id="UP000654482"/>
    </source>
</evidence>
<name>A0A8J7DV43_9CYAN</name>
<dbReference type="Proteomes" id="UP000654482">
    <property type="component" value="Unassembled WGS sequence"/>
</dbReference>
<protein>
    <submittedName>
        <fullName evidence="1">Uncharacterized protein</fullName>
    </submittedName>
</protein>